<dbReference type="KEGG" id="muh:HYN43_013145"/>
<proteinExistence type="predicted"/>
<dbReference type="AlphaFoldDB" id="A0A494VQG1"/>
<dbReference type="Proteomes" id="UP000270046">
    <property type="component" value="Chromosome"/>
</dbReference>
<reference evidence="1 2" key="1">
    <citation type="submission" date="2018-10" db="EMBL/GenBank/DDBJ databases">
        <title>Genome sequencing of Mucilaginibacter sp. HYN0043.</title>
        <authorList>
            <person name="Kim M."/>
            <person name="Yi H."/>
        </authorList>
    </citation>
    <scope>NUCLEOTIDE SEQUENCE [LARGE SCALE GENOMIC DNA]</scope>
    <source>
        <strain evidence="1 2">HYN0043</strain>
    </source>
</reference>
<sequence length="65" mass="7750">MLQNAINRIPNRATYLFIWNVPNGSKTNQNKQNYTLIINYLDRQSHPETKKKFDVPNKVHFFDIT</sequence>
<accession>A0A494VQG1</accession>
<name>A0A494VQG1_9SPHI</name>
<keyword evidence="2" id="KW-1185">Reference proteome</keyword>
<protein>
    <submittedName>
        <fullName evidence="1">Uncharacterized protein</fullName>
    </submittedName>
</protein>
<gene>
    <name evidence="1" type="ORF">HYN43_013145</name>
</gene>
<dbReference type="EMBL" id="CP032869">
    <property type="protein sequence ID" value="AYL96181.1"/>
    <property type="molecule type" value="Genomic_DNA"/>
</dbReference>
<evidence type="ECO:0000313" key="2">
    <source>
        <dbReference type="Proteomes" id="UP000270046"/>
    </source>
</evidence>
<organism evidence="1 2">
    <name type="scientific">Mucilaginibacter celer</name>
    <dbReference type="NCBI Taxonomy" id="2305508"/>
    <lineage>
        <taxon>Bacteria</taxon>
        <taxon>Pseudomonadati</taxon>
        <taxon>Bacteroidota</taxon>
        <taxon>Sphingobacteriia</taxon>
        <taxon>Sphingobacteriales</taxon>
        <taxon>Sphingobacteriaceae</taxon>
        <taxon>Mucilaginibacter</taxon>
    </lineage>
</organism>
<evidence type="ECO:0000313" key="1">
    <source>
        <dbReference type="EMBL" id="AYL96181.1"/>
    </source>
</evidence>